<dbReference type="Gene3D" id="2.60.40.10">
    <property type="entry name" value="Immunoglobulins"/>
    <property type="match status" value="4"/>
</dbReference>
<dbReference type="SUPFAM" id="SSF49265">
    <property type="entry name" value="Fibronectin type III"/>
    <property type="match status" value="7"/>
</dbReference>
<dbReference type="PANTHER" id="PTHR13817:SF73">
    <property type="entry name" value="FIBRONECTIN TYPE-III DOMAIN-CONTAINING PROTEIN"/>
    <property type="match status" value="1"/>
</dbReference>
<organism evidence="8 9">
    <name type="scientific">Paractinoplanes pyxinae</name>
    <dbReference type="NCBI Taxonomy" id="2997416"/>
    <lineage>
        <taxon>Bacteria</taxon>
        <taxon>Bacillati</taxon>
        <taxon>Actinomycetota</taxon>
        <taxon>Actinomycetes</taxon>
        <taxon>Micromonosporales</taxon>
        <taxon>Micromonosporaceae</taxon>
        <taxon>Paractinoplanes</taxon>
    </lineage>
</organism>
<feature type="chain" id="PRO_5045570225" evidence="6">
    <location>
        <begin position="39"/>
        <end position="2428"/>
    </location>
</feature>
<name>A0ABT4BGM3_9ACTN</name>
<comment type="caution">
    <text evidence="8">The sequence shown here is derived from an EMBL/GenBank/DDBJ whole genome shotgun (WGS) entry which is preliminary data.</text>
</comment>
<accession>A0ABT4BGM3</accession>
<keyword evidence="6" id="KW-0732">Signal</keyword>
<dbReference type="SMART" id="SM00060">
    <property type="entry name" value="FN3"/>
    <property type="match status" value="20"/>
</dbReference>
<feature type="domain" description="Fibronectin type-III" evidence="7">
    <location>
        <begin position="317"/>
        <end position="407"/>
    </location>
</feature>
<feature type="domain" description="Fibronectin type-III" evidence="7">
    <location>
        <begin position="2057"/>
        <end position="2154"/>
    </location>
</feature>
<protein>
    <submittedName>
        <fullName evidence="8">Fibronectin type III domain-containing protein</fullName>
    </submittedName>
</protein>
<dbReference type="PROSITE" id="PS50853">
    <property type="entry name" value="FN3"/>
    <property type="match status" value="5"/>
</dbReference>
<dbReference type="InterPro" id="IPR003961">
    <property type="entry name" value="FN3_dom"/>
</dbReference>
<dbReference type="RefSeq" id="WP_267570301.1">
    <property type="nucleotide sequence ID" value="NZ_JAPNTZ010000030.1"/>
</dbReference>
<evidence type="ECO:0000313" key="8">
    <source>
        <dbReference type="EMBL" id="MCY1145683.1"/>
    </source>
</evidence>
<keyword evidence="1" id="KW-0677">Repeat</keyword>
<dbReference type="EMBL" id="JAPNTZ010000030">
    <property type="protein sequence ID" value="MCY1145683.1"/>
    <property type="molecule type" value="Genomic_DNA"/>
</dbReference>
<proteinExistence type="predicted"/>
<dbReference type="InterPro" id="IPR036116">
    <property type="entry name" value="FN3_sf"/>
</dbReference>
<dbReference type="PANTHER" id="PTHR13817">
    <property type="entry name" value="TITIN"/>
    <property type="match status" value="1"/>
</dbReference>
<feature type="region of interest" description="Disordered" evidence="4">
    <location>
        <begin position="2356"/>
        <end position="2386"/>
    </location>
</feature>
<sequence length="2428" mass="240711">MHYSSARRRRRPSLLASATAMMIAMSAGIIGAPPRASAAPPATGPQNVRVTSTGTGFANLAWDAPDWGGNVNGRYSVLINNGAFVNCTAIAATTCKVTGANAATVSLVVRALGDNPAEYLQSDAVQTTLLPPPDKPTAVSATASGDLRATVSWTAPASWRLNTVRKYDLLVDGAPHNDCRNLAAATTTCSFVGLLGSHSVKVRAVGNTGLSNDSDPAVTVKLVSAPGKPTDIHLTASDAGTGTIVWTSNPNGNLTPSFTVKVNGDPAPGCIGITSTTCSFEADQIEAQVVVTAIGDAPDLKTDSDPVDLTLLSPPDAPTNVHAVPSAWGVGSATVAWDAPSFNGSENNKYAVLVDGAVYAGCGNLDATQCEITGTPGTTVSVVVRAIGDVGLQRDSSPAVTLDLPDLPAAVTNIRVTARTLGHTRVEWDAPANWHQNNFSKTYTVSAPGVSGCTAVAVLYCDVTGGANTTPAVTVTAIGNSAVLHRDATLANVSIPDVPGVPVNVRSVATRANEADIVWDAPAWNNNTNRKYIVLVDGGVETCADEEAEACTITDSGTVEVEVQAVGDDAATLSSALSEAKSFALIAAPDGVVSTVTVTAPDNQATVTVAWPSLTDTPGDSWSGGATHKYRVDITAMPVGATLTTNGCAVLIDDATPTCSFDTDKGGTYAATVTAVNEAGEGTASTAGTADLVRSAPTGAVTDLNAVSTYDSGSQTASVVVTWDPVAADAWNGGTLNNKYTVSVDEPAGTTPTITGDCTGDLADVLAPTCTFVTDTPGGYTVHVTPKNEAGPGTEQTYTVFVATVVPSAAVTDLTVARVPGTSTVKVSWTKIAEAAWNGTTRHYDVQITPTPNDAGITDNTCADLATGDQTDTVECTFVTDKTGSYEVSVKAVNEIDAGVAETETQQVTLLGPSGAVTGLTAVAAPVTGVVNVTWAQLTGSAWNASVDRDYTVTVTGPAAVTGSDCTTVADSVTPSCSFTAGMAGAYEITVVPTSEAGDGTAAATTAHVVLEVPTGIVSGVQIAAPTTAGVVDLSWSQLTTGWKEAQTRQYTVVIGGGLNITANTCDVVADSGTPGCSFTVNQPGPFTVSVYAENEAGVAAGGTAPVNGTVVFKPTVTVADLTAVTAAPPNSSTVTVSWTQLTGAGWQGATSKKYRVTVAGPAGTVYTDNTCTTADADDSATPSCHFRGSISGVYTVTVNPVSEAGLSTATAASTTVTVVQKPVATVSGVKVLPEAGSGDVQVIWNKAKTADWNGPATTKQYVVTITGPNGASVTANDCTTVTEPTYPACTFSTDAGGDYTVHVALKNEAGVSDTPGTATAHLTLTAPVGQVGPVTATVVAGSGTVNLSWPALSAADWSEGLTKSYAVTIAGVTPSANTCTSVPATANPSCSFTVTTPGAFSVVVKAVNDAGTAATGGSTNGNVVFLPTATVTGLTAATTLGSATVAVSWDQLGGGAWQGGAGKTYAVTVTAPTGATLSNDTCTGSAVADSSTPGCAFDVSVGGDYVVQVAPKNEAGIGTAADSTAHVKLIPTVAVADVTVAAAPSSSTVNVSWASLAATAWNGGTTHTYAVTLQTPAGAAVTGSCTAVVADSATPSCSFTTDKPGAYTASVAAKNEAGTSLAAGTGNGTVVLTPTAAVTGLTASTTTGSPTVAVSWNQLSPAAWLGGSANTYAVTVAAPTGAALSNNSCTPAAVADSALPGCAFDASVGGDYVIQVAPKNEAGTGVAADATGHVTLAPVATVTGLQVTTTAGSPTVGVSWDRLAGTAWNGGSTHTYEVTLQNSAGATVTAGTCTNAVADSATPGCSFTTDRPGAYTVSVAPKNEAGAGTAVPANGTLGSAAPAAATGVSGAAGVNAIEVSWSAPVSTSFASVISLEVSATATGYPTASCTGPVTASPCTISDVAAGVPYTLHVTAQGPGGSTDATATATPTGLPVAPEQVPVGAVPVAPGSTTTGGTITITGNGFEPNSTVVLSLFSNPVDLGTTVADGTGAISVTVTLPSGTPTGSHTLLATGLDENGDVVHLAKSVAVAPVVTTPPVTNPPVVTPPQAEPPTGAVGALTVKQSSAGTRTVTVTWSAGQVVWNSTSNRMYRVTVDGPDPALIAGSCTSPVAAPATSCSFTTDLNGTYAIRVAAATSVGTSSNSTAATVTVNSAPAAPTDVTASAKTNAVTVSWTAPYPSGPAIRAYTVTVTAPNYPNRSCTGVVTRSPCTITGLAAGVRYTPWVVANGVVGNSPLASGKTTVMPTGSAQAPLSVPTVAVINISRSAKAGSRLAVTGTGYRPGSRVLLNLYPGGALLGTATASSTGTVSDTVTIPTAVTGGVAVLATGLDKVGQARYVKTPVRIVKAVAGVMSTVGGPTGKNGSTTPGSSEHKSPTTGQSIAGSSSTGAMALTGSATGPVMLAGLVILIIGLLLVVTTRKRRAARHG</sequence>
<feature type="compositionally biased region" description="Polar residues" evidence="4">
    <location>
        <begin position="2362"/>
        <end position="2386"/>
    </location>
</feature>
<feature type="domain" description="Fibronectin type-III" evidence="7">
    <location>
        <begin position="1842"/>
        <end position="1937"/>
    </location>
</feature>
<keyword evidence="3" id="KW-0624">Polysaccharide degradation</keyword>
<dbReference type="CDD" id="cd00063">
    <property type="entry name" value="FN3"/>
    <property type="match status" value="2"/>
</dbReference>
<dbReference type="InterPro" id="IPR013783">
    <property type="entry name" value="Ig-like_fold"/>
</dbReference>
<keyword evidence="2" id="KW-0378">Hydrolase</keyword>
<keyword evidence="5" id="KW-0812">Transmembrane</keyword>
<keyword evidence="3" id="KW-0119">Carbohydrate metabolism</keyword>
<keyword evidence="2" id="KW-0326">Glycosidase</keyword>
<keyword evidence="5" id="KW-1133">Transmembrane helix</keyword>
<evidence type="ECO:0000256" key="1">
    <source>
        <dbReference type="ARBA" id="ARBA00022737"/>
    </source>
</evidence>
<evidence type="ECO:0000256" key="5">
    <source>
        <dbReference type="SAM" id="Phobius"/>
    </source>
</evidence>
<dbReference type="Proteomes" id="UP001151002">
    <property type="component" value="Unassembled WGS sequence"/>
</dbReference>
<feature type="domain" description="Fibronectin type-III" evidence="7">
    <location>
        <begin position="810"/>
        <end position="914"/>
    </location>
</feature>
<dbReference type="Pfam" id="PF00041">
    <property type="entry name" value="fn3"/>
    <property type="match status" value="1"/>
</dbReference>
<evidence type="ECO:0000256" key="6">
    <source>
        <dbReference type="SAM" id="SignalP"/>
    </source>
</evidence>
<keyword evidence="5" id="KW-0472">Membrane</keyword>
<feature type="signal peptide" evidence="6">
    <location>
        <begin position="1"/>
        <end position="38"/>
    </location>
</feature>
<evidence type="ECO:0000259" key="7">
    <source>
        <dbReference type="PROSITE" id="PS50853"/>
    </source>
</evidence>
<evidence type="ECO:0000256" key="4">
    <source>
        <dbReference type="SAM" id="MobiDB-lite"/>
    </source>
</evidence>
<evidence type="ECO:0000256" key="2">
    <source>
        <dbReference type="ARBA" id="ARBA00023295"/>
    </source>
</evidence>
<dbReference type="InterPro" id="IPR050964">
    <property type="entry name" value="Striated_Muscle_Regulatory"/>
</dbReference>
<feature type="transmembrane region" description="Helical" evidence="5">
    <location>
        <begin position="2397"/>
        <end position="2417"/>
    </location>
</feature>
<evidence type="ECO:0000313" key="9">
    <source>
        <dbReference type="Proteomes" id="UP001151002"/>
    </source>
</evidence>
<keyword evidence="9" id="KW-1185">Reference proteome</keyword>
<evidence type="ECO:0000256" key="3">
    <source>
        <dbReference type="ARBA" id="ARBA00023326"/>
    </source>
</evidence>
<feature type="domain" description="Fibronectin type-III" evidence="7">
    <location>
        <begin position="2155"/>
        <end position="2250"/>
    </location>
</feature>
<reference evidence="8" key="1">
    <citation type="submission" date="2022-11" db="EMBL/GenBank/DDBJ databases">
        <authorList>
            <person name="Somphong A."/>
            <person name="Phongsopitanun W."/>
        </authorList>
    </citation>
    <scope>NUCLEOTIDE SEQUENCE</scope>
    <source>
        <strain evidence="8">Pm04-4</strain>
    </source>
</reference>
<gene>
    <name evidence="8" type="ORF">OWR29_47430</name>
</gene>